<feature type="compositionally biased region" description="Acidic residues" evidence="1">
    <location>
        <begin position="102"/>
        <end position="118"/>
    </location>
</feature>
<feature type="region of interest" description="Disordered" evidence="1">
    <location>
        <begin position="177"/>
        <end position="228"/>
    </location>
</feature>
<dbReference type="AlphaFoldDB" id="A0A168BA19"/>
<dbReference type="Proteomes" id="UP000242877">
    <property type="component" value="Unassembled WGS sequence"/>
</dbReference>
<feature type="compositionally biased region" description="Acidic residues" evidence="1">
    <location>
        <begin position="205"/>
        <end position="214"/>
    </location>
</feature>
<reference evidence="2 3" key="1">
    <citation type="journal article" date="2016" name="Genome Biol. Evol.">
        <title>Divergent and convergent evolution of fungal pathogenicity.</title>
        <authorList>
            <person name="Shang Y."/>
            <person name="Xiao G."/>
            <person name="Zheng P."/>
            <person name="Cen K."/>
            <person name="Zhan S."/>
            <person name="Wang C."/>
        </authorList>
    </citation>
    <scope>NUCLEOTIDE SEQUENCE [LARGE SCALE GENOMIC DNA]</scope>
    <source>
        <strain evidence="2 3">ARSEF 7405</strain>
    </source>
</reference>
<evidence type="ECO:0000256" key="1">
    <source>
        <dbReference type="SAM" id="MobiDB-lite"/>
    </source>
</evidence>
<sequence length="246" mass="27860">MCYALVRDPLFQASIEETRKRALKENALVKAWQFSARLEPASALFQIEEYSAKRRRVKEPKGETNANDENHACEHDHEQEAKDERTDDDEEYDGNESHESYSDDDEWDGEGEYDDPDEDVDLERCEFIREMLKHILNPQPISAWKFARRRNNFTHIRSSLRTVMVYDEDALSTSSLSTIREGAENNDGEEKKTETEGSENAGENDAGDESDAAENEVAHDSVEANKSGVTVDVTPIEVPVSVGEAI</sequence>
<accession>A0A168BA19</accession>
<keyword evidence="3" id="KW-1185">Reference proteome</keyword>
<evidence type="ECO:0000313" key="3">
    <source>
        <dbReference type="Proteomes" id="UP000242877"/>
    </source>
</evidence>
<organism evidence="2 3">
    <name type="scientific">Ascosphaera apis ARSEF 7405</name>
    <dbReference type="NCBI Taxonomy" id="392613"/>
    <lineage>
        <taxon>Eukaryota</taxon>
        <taxon>Fungi</taxon>
        <taxon>Dikarya</taxon>
        <taxon>Ascomycota</taxon>
        <taxon>Pezizomycotina</taxon>
        <taxon>Eurotiomycetes</taxon>
        <taxon>Eurotiomycetidae</taxon>
        <taxon>Onygenales</taxon>
        <taxon>Ascosphaeraceae</taxon>
        <taxon>Ascosphaera</taxon>
    </lineage>
</organism>
<feature type="region of interest" description="Disordered" evidence="1">
    <location>
        <begin position="55"/>
        <end position="118"/>
    </location>
</feature>
<dbReference type="VEuPathDB" id="FungiDB:AAP_01502"/>
<dbReference type="EMBL" id="AZGZ01000005">
    <property type="protein sequence ID" value="KZZ95014.1"/>
    <property type="molecule type" value="Genomic_DNA"/>
</dbReference>
<protein>
    <submittedName>
        <fullName evidence="2">Uncharacterized protein</fullName>
    </submittedName>
</protein>
<evidence type="ECO:0000313" key="2">
    <source>
        <dbReference type="EMBL" id="KZZ95014.1"/>
    </source>
</evidence>
<proteinExistence type="predicted"/>
<feature type="compositionally biased region" description="Basic and acidic residues" evidence="1">
    <location>
        <begin position="68"/>
        <end position="85"/>
    </location>
</feature>
<comment type="caution">
    <text evidence="2">The sequence shown here is derived from an EMBL/GenBank/DDBJ whole genome shotgun (WGS) entry which is preliminary data.</text>
</comment>
<gene>
    <name evidence="2" type="ORF">AAP_01502</name>
</gene>
<name>A0A168BA19_9EURO</name>